<sequence length="539" mass="61185">MPCVQDLPYELCLAILKRLPPPQVAQFQLVSRYYHELVQSSEDLRHIIDCFLLGAIEHSPDLRSSFRGRLDRVKMWRRRWKRQSWDDEQRIRAFTSHFRISGPVVAQGLARPGLLSHTGARFHLTGSQLRGIKQATWTLKDLPEYEKFALDWYQDLLILVASENGHIAVHFMKCSTAVPHPDAKHPSLRVIFPTEREQSVEGLDLKVCGHMVALHCKLLDAACLAEIWVLDWRQGLPLLHLGTDVVNDKELAWRPEDCTLLDPRHLLVATGGNSPQQIVAVFDCYAVPYTERRPFSDALQHHAILILDLPPLLVRHDMLVHINCQPNSPHALPAQVQDVQFRAAAPPVTLVEIMTHDAEWKEVKYNFLIPGWFLLPLLAKGRATRATSCAALRLPWQTYGLDCVLEKAEWKSGGTAVHGCRYATVRTGWQPAEDAADPDDHGGFIKFAAVKHFEEPKTIMQDAEVDGFNDKENDRLRTVHRVVKEFVDDDEDVWAEPVRTAAPHLCTWTDVESGFDSFHLVEDGYIVSAEGTQPRAHVF</sequence>
<dbReference type="EMBL" id="BPQB01000119">
    <property type="protein sequence ID" value="GJE99764.1"/>
    <property type="molecule type" value="Genomic_DNA"/>
</dbReference>
<dbReference type="SUPFAM" id="SSF81383">
    <property type="entry name" value="F-box domain"/>
    <property type="match status" value="1"/>
</dbReference>
<dbReference type="CDD" id="cd09917">
    <property type="entry name" value="F-box_SF"/>
    <property type="match status" value="1"/>
</dbReference>
<name>A0A9P3GSS1_9APHY</name>
<evidence type="ECO:0000259" key="1">
    <source>
        <dbReference type="PROSITE" id="PS50181"/>
    </source>
</evidence>
<keyword evidence="3" id="KW-1185">Reference proteome</keyword>
<dbReference type="OrthoDB" id="2788250at2759"/>
<organism evidence="2 3">
    <name type="scientific">Phanerochaete sordida</name>
    <dbReference type="NCBI Taxonomy" id="48140"/>
    <lineage>
        <taxon>Eukaryota</taxon>
        <taxon>Fungi</taxon>
        <taxon>Dikarya</taxon>
        <taxon>Basidiomycota</taxon>
        <taxon>Agaricomycotina</taxon>
        <taxon>Agaricomycetes</taxon>
        <taxon>Polyporales</taxon>
        <taxon>Phanerochaetaceae</taxon>
        <taxon>Phanerochaete</taxon>
    </lineage>
</organism>
<dbReference type="AlphaFoldDB" id="A0A9P3GSS1"/>
<dbReference type="Pfam" id="PF12937">
    <property type="entry name" value="F-box-like"/>
    <property type="match status" value="1"/>
</dbReference>
<accession>A0A9P3GSS1</accession>
<proteinExistence type="predicted"/>
<dbReference type="Proteomes" id="UP000703269">
    <property type="component" value="Unassembled WGS sequence"/>
</dbReference>
<feature type="domain" description="F-box" evidence="1">
    <location>
        <begin position="1"/>
        <end position="47"/>
    </location>
</feature>
<dbReference type="PROSITE" id="PS50181">
    <property type="entry name" value="FBOX"/>
    <property type="match status" value="1"/>
</dbReference>
<dbReference type="InterPro" id="IPR001810">
    <property type="entry name" value="F-box_dom"/>
</dbReference>
<dbReference type="InterPro" id="IPR036047">
    <property type="entry name" value="F-box-like_dom_sf"/>
</dbReference>
<comment type="caution">
    <text evidence="2">The sequence shown here is derived from an EMBL/GenBank/DDBJ whole genome shotgun (WGS) entry which is preliminary data.</text>
</comment>
<reference evidence="2 3" key="1">
    <citation type="submission" date="2021-08" db="EMBL/GenBank/DDBJ databases">
        <title>Draft Genome Sequence of Phanerochaete sordida strain YK-624.</title>
        <authorList>
            <person name="Mori T."/>
            <person name="Dohra H."/>
            <person name="Suzuki T."/>
            <person name="Kawagishi H."/>
            <person name="Hirai H."/>
        </authorList>
    </citation>
    <scope>NUCLEOTIDE SEQUENCE [LARGE SCALE GENOMIC DNA]</scope>
    <source>
        <strain evidence="2 3">YK-624</strain>
    </source>
</reference>
<evidence type="ECO:0000313" key="2">
    <source>
        <dbReference type="EMBL" id="GJE99764.1"/>
    </source>
</evidence>
<gene>
    <name evidence="2" type="ORF">PsYK624_160350</name>
</gene>
<dbReference type="Gene3D" id="1.20.1280.50">
    <property type="match status" value="1"/>
</dbReference>
<evidence type="ECO:0000313" key="3">
    <source>
        <dbReference type="Proteomes" id="UP000703269"/>
    </source>
</evidence>
<protein>
    <submittedName>
        <fullName evidence="2">F-box protein</fullName>
    </submittedName>
</protein>